<protein>
    <submittedName>
        <fullName evidence="1">Uncharacterized protein</fullName>
    </submittedName>
</protein>
<name>A0A0M1P0C0_9BACL</name>
<gene>
    <name evidence="1" type="ORF">AM231_01255</name>
</gene>
<organism evidence="1 2">
    <name type="scientific">Paenibacillus solani</name>
    <dbReference type="NCBI Taxonomy" id="1705565"/>
    <lineage>
        <taxon>Bacteria</taxon>
        <taxon>Bacillati</taxon>
        <taxon>Bacillota</taxon>
        <taxon>Bacilli</taxon>
        <taxon>Bacillales</taxon>
        <taxon>Paenibacillaceae</taxon>
        <taxon>Paenibacillus</taxon>
    </lineage>
</organism>
<accession>A0A0M1P0C0</accession>
<dbReference type="AlphaFoldDB" id="A0A0M1P0C0"/>
<evidence type="ECO:0000313" key="2">
    <source>
        <dbReference type="Proteomes" id="UP000036932"/>
    </source>
</evidence>
<dbReference type="PATRIC" id="fig|1705565.3.peg.2098"/>
<dbReference type="OrthoDB" id="9854991at2"/>
<dbReference type="RefSeq" id="WP_054400956.1">
    <property type="nucleotide sequence ID" value="NZ_LIUT01000001.1"/>
</dbReference>
<proteinExistence type="predicted"/>
<dbReference type="Proteomes" id="UP000036932">
    <property type="component" value="Unassembled WGS sequence"/>
</dbReference>
<sequence length="142" mass="17125">MDFISKSELYMSLLNQQFRIEELEWSSFIPRNKSVEIPNEEGLIILYDNSHNILGLAVSKDLNRRKGELLKDKRYFKTAYFRYTLESNRYKRFSTKNDFKHFLNLVESAFEKFENVLEDDDPRVIKRRNDIEEMRMKILSAL</sequence>
<reference evidence="2" key="1">
    <citation type="submission" date="2015-08" db="EMBL/GenBank/DDBJ databases">
        <title>Genome sequencing project for genomic taxonomy and phylogenomics of Bacillus-like bacteria.</title>
        <authorList>
            <person name="Liu B."/>
            <person name="Wang J."/>
            <person name="Zhu Y."/>
            <person name="Liu G."/>
            <person name="Chen Q."/>
            <person name="Chen Z."/>
            <person name="Lan J."/>
            <person name="Che J."/>
            <person name="Ge C."/>
            <person name="Shi H."/>
            <person name="Pan Z."/>
            <person name="Liu X."/>
        </authorList>
    </citation>
    <scope>NUCLEOTIDE SEQUENCE [LARGE SCALE GENOMIC DNA]</scope>
    <source>
        <strain evidence="2">FJAT-22460</strain>
    </source>
</reference>
<comment type="caution">
    <text evidence="1">The sequence shown here is derived from an EMBL/GenBank/DDBJ whole genome shotgun (WGS) entry which is preliminary data.</text>
</comment>
<dbReference type="EMBL" id="LIUT01000001">
    <property type="protein sequence ID" value="KOR87896.1"/>
    <property type="molecule type" value="Genomic_DNA"/>
</dbReference>
<keyword evidence="2" id="KW-1185">Reference proteome</keyword>
<evidence type="ECO:0000313" key="1">
    <source>
        <dbReference type="EMBL" id="KOR87896.1"/>
    </source>
</evidence>